<protein>
    <submittedName>
        <fullName evidence="3">Uncharacterized protein</fullName>
    </submittedName>
</protein>
<dbReference type="PANTHER" id="PTHR38406:SF1">
    <property type="entry name" value="TRANSCRIPTIONAL REPRESSOR OPI1"/>
    <property type="match status" value="1"/>
</dbReference>
<sequence>MSDKSYLIHPQPSLTTTPPTSNSSIHNNPSGTTNQFAPPPPPPPPPYSKAAPTTSTNTSEINISPNTSSNMSPPRLQEQRSFQQLAHYQQLHDLQLQQQQQQRPQHHDQRDVSAAEALTQLTRTNSPSSDVDTIITTEMDSASVMSEEHELPLPPHRHPLVSTVSMVAKHPIVVNAINYYETSKRNYPSFSYAAGIVEAATIPVVTKIEDNLNTRHQIQSRISSNASNPPSAATSVNITPVVSFDNKQKKRRFSTASQTSNTSITSYDVKKRLQFCIHILRAANANINSKINFLQTKIDETEEAVREERVKLEIQRSHESQQVPPLQSPTDEATQKTKSEIVTTVRKIIHLISNFRPSTLNQVAPVSDADGNALSPTSSHKSATIQEYELKNTIRDIILHLPASLQRSDASANGNDRVFVFAKESLDMITKLTNVFSEHLVKIESWVTGEEEQALFQQQAQQQQQQQQQQSVGLNEKEDVEVREEKSDDSVSTRCSSEEPDALTSATKRMRIDELVT</sequence>
<dbReference type="EMBL" id="OZ022405">
    <property type="protein sequence ID" value="CAK9435857.1"/>
    <property type="molecule type" value="Genomic_DNA"/>
</dbReference>
<evidence type="ECO:0000256" key="2">
    <source>
        <dbReference type="SAM" id="MobiDB-lite"/>
    </source>
</evidence>
<reference evidence="3 4" key="1">
    <citation type="submission" date="2024-03" db="EMBL/GenBank/DDBJ databases">
        <authorList>
            <person name="Brejova B."/>
        </authorList>
    </citation>
    <scope>NUCLEOTIDE SEQUENCE [LARGE SCALE GENOMIC DNA]</scope>
    <source>
        <strain evidence="3 4">CBS 14171</strain>
    </source>
</reference>
<dbReference type="GeneID" id="92205705"/>
<dbReference type="RefSeq" id="XP_066827447.1">
    <property type="nucleotide sequence ID" value="XM_066975383.1"/>
</dbReference>
<feature type="region of interest" description="Disordered" evidence="2">
    <location>
        <begin position="466"/>
        <end position="517"/>
    </location>
</feature>
<feature type="coiled-coil region" evidence="1">
    <location>
        <begin position="284"/>
        <end position="311"/>
    </location>
</feature>
<evidence type="ECO:0000313" key="3">
    <source>
        <dbReference type="EMBL" id="CAK9435857.1"/>
    </source>
</evidence>
<evidence type="ECO:0000256" key="1">
    <source>
        <dbReference type="SAM" id="Coils"/>
    </source>
</evidence>
<name>A0ABP0ZIX0_9ASCO</name>
<organism evidence="3 4">
    <name type="scientific">Lodderomyces beijingensis</name>
    <dbReference type="NCBI Taxonomy" id="1775926"/>
    <lineage>
        <taxon>Eukaryota</taxon>
        <taxon>Fungi</taxon>
        <taxon>Dikarya</taxon>
        <taxon>Ascomycota</taxon>
        <taxon>Saccharomycotina</taxon>
        <taxon>Pichiomycetes</taxon>
        <taxon>Debaryomycetaceae</taxon>
        <taxon>Candida/Lodderomyces clade</taxon>
        <taxon>Lodderomyces</taxon>
    </lineage>
</organism>
<feature type="compositionally biased region" description="Low complexity" evidence="2">
    <location>
        <begin position="52"/>
        <end position="70"/>
    </location>
</feature>
<feature type="compositionally biased region" description="Pro residues" evidence="2">
    <location>
        <begin position="37"/>
        <end position="47"/>
    </location>
</feature>
<keyword evidence="4" id="KW-1185">Reference proteome</keyword>
<keyword evidence="1" id="KW-0175">Coiled coil</keyword>
<dbReference type="PANTHER" id="PTHR38406">
    <property type="entry name" value="TRANSCRIPTIONAL REPRESSOR OPI1"/>
    <property type="match status" value="1"/>
</dbReference>
<feature type="compositionally biased region" description="Polar residues" evidence="2">
    <location>
        <begin position="320"/>
        <end position="332"/>
    </location>
</feature>
<feature type="region of interest" description="Disordered" evidence="2">
    <location>
        <begin position="1"/>
        <end position="78"/>
    </location>
</feature>
<feature type="compositionally biased region" description="Low complexity" evidence="2">
    <location>
        <begin position="10"/>
        <end position="30"/>
    </location>
</feature>
<dbReference type="InterPro" id="IPR013927">
    <property type="entry name" value="TF_Opi1_Ccg-8"/>
</dbReference>
<proteinExistence type="predicted"/>
<gene>
    <name evidence="3" type="ORF">LODBEIA_P05090</name>
</gene>
<dbReference type="Pfam" id="PF08618">
    <property type="entry name" value="Opi1"/>
    <property type="match status" value="1"/>
</dbReference>
<dbReference type="Proteomes" id="UP001497383">
    <property type="component" value="Chromosome 1"/>
</dbReference>
<accession>A0ABP0ZIX0</accession>
<feature type="region of interest" description="Disordered" evidence="2">
    <location>
        <begin position="315"/>
        <end position="338"/>
    </location>
</feature>
<evidence type="ECO:0000313" key="4">
    <source>
        <dbReference type="Proteomes" id="UP001497383"/>
    </source>
</evidence>